<evidence type="ECO:0000313" key="9">
    <source>
        <dbReference type="EMBL" id="KAK3041144.1"/>
    </source>
</evidence>
<evidence type="ECO:0000256" key="5">
    <source>
        <dbReference type="ARBA" id="ARBA00023163"/>
    </source>
</evidence>
<evidence type="ECO:0000313" key="10">
    <source>
        <dbReference type="Proteomes" id="UP001188597"/>
    </source>
</evidence>
<dbReference type="GO" id="GO:0003677">
    <property type="term" value="F:DNA binding"/>
    <property type="evidence" value="ECO:0007669"/>
    <property type="project" value="UniProtKB-KW"/>
</dbReference>
<keyword evidence="10" id="KW-1185">Reference proteome</keyword>
<proteinExistence type="predicted"/>
<keyword evidence="4" id="KW-0238">DNA-binding</keyword>
<evidence type="ECO:0000256" key="1">
    <source>
        <dbReference type="ARBA" id="ARBA00004123"/>
    </source>
</evidence>
<dbReference type="InterPro" id="IPR051953">
    <property type="entry name" value="Plant_SW-associated_TFs"/>
</dbReference>
<gene>
    <name evidence="9" type="ORF">RJ639_027596</name>
</gene>
<evidence type="ECO:0000259" key="7">
    <source>
        <dbReference type="PROSITE" id="PS50090"/>
    </source>
</evidence>
<evidence type="ECO:0000256" key="2">
    <source>
        <dbReference type="ARBA" id="ARBA00022737"/>
    </source>
</evidence>
<dbReference type="AlphaFoldDB" id="A0AA89BEX1"/>
<dbReference type="InterPro" id="IPR009057">
    <property type="entry name" value="Homeodomain-like_sf"/>
</dbReference>
<organism evidence="9 10">
    <name type="scientific">Escallonia herrerae</name>
    <dbReference type="NCBI Taxonomy" id="1293975"/>
    <lineage>
        <taxon>Eukaryota</taxon>
        <taxon>Viridiplantae</taxon>
        <taxon>Streptophyta</taxon>
        <taxon>Embryophyta</taxon>
        <taxon>Tracheophyta</taxon>
        <taxon>Spermatophyta</taxon>
        <taxon>Magnoliopsida</taxon>
        <taxon>eudicotyledons</taxon>
        <taxon>Gunneridae</taxon>
        <taxon>Pentapetalae</taxon>
        <taxon>asterids</taxon>
        <taxon>campanulids</taxon>
        <taxon>Escalloniales</taxon>
        <taxon>Escalloniaceae</taxon>
        <taxon>Escallonia</taxon>
    </lineage>
</organism>
<reference evidence="9" key="1">
    <citation type="submission" date="2022-12" db="EMBL/GenBank/DDBJ databases">
        <title>Draft genome assemblies for two species of Escallonia (Escalloniales).</title>
        <authorList>
            <person name="Chanderbali A."/>
            <person name="Dervinis C."/>
            <person name="Anghel I."/>
            <person name="Soltis D."/>
            <person name="Soltis P."/>
            <person name="Zapata F."/>
        </authorList>
    </citation>
    <scope>NUCLEOTIDE SEQUENCE</scope>
    <source>
        <strain evidence="9">UCBG64.0493</strain>
        <tissue evidence="9">Leaf</tissue>
    </source>
</reference>
<keyword evidence="6" id="KW-0539">Nucleus</keyword>
<dbReference type="InterPro" id="IPR017930">
    <property type="entry name" value="Myb_dom"/>
</dbReference>
<sequence>MYCCVIRRWAAIASYLPQRTDNNIKSYWNTYLKKKLNGRTHIRPIHLGNSGADGVGKALAVLPLHAGDDREICDDQL</sequence>
<dbReference type="EMBL" id="JAVXUP010000041">
    <property type="protein sequence ID" value="KAK3041144.1"/>
    <property type="molecule type" value="Genomic_DNA"/>
</dbReference>
<dbReference type="PROSITE" id="PS51294">
    <property type="entry name" value="HTH_MYB"/>
    <property type="match status" value="1"/>
</dbReference>
<keyword evidence="3" id="KW-0805">Transcription regulation</keyword>
<dbReference type="GO" id="GO:0005634">
    <property type="term" value="C:nucleus"/>
    <property type="evidence" value="ECO:0007669"/>
    <property type="project" value="UniProtKB-SubCell"/>
</dbReference>
<evidence type="ECO:0000256" key="6">
    <source>
        <dbReference type="ARBA" id="ARBA00023242"/>
    </source>
</evidence>
<feature type="domain" description="Myb-like" evidence="7">
    <location>
        <begin position="8"/>
        <end position="32"/>
    </location>
</feature>
<protein>
    <recommendedName>
        <fullName evidence="11">HTH myb-type domain-containing protein</fullName>
    </recommendedName>
</protein>
<dbReference type="InterPro" id="IPR001005">
    <property type="entry name" value="SANT/Myb"/>
</dbReference>
<keyword evidence="2" id="KW-0677">Repeat</keyword>
<dbReference type="PROSITE" id="PS50090">
    <property type="entry name" value="MYB_LIKE"/>
    <property type="match status" value="1"/>
</dbReference>
<dbReference type="Proteomes" id="UP001188597">
    <property type="component" value="Unassembled WGS sequence"/>
</dbReference>
<evidence type="ECO:0000256" key="4">
    <source>
        <dbReference type="ARBA" id="ARBA00023125"/>
    </source>
</evidence>
<dbReference type="Gene3D" id="1.10.10.60">
    <property type="entry name" value="Homeodomain-like"/>
    <property type="match status" value="1"/>
</dbReference>
<feature type="domain" description="HTH myb-type" evidence="8">
    <location>
        <begin position="7"/>
        <end position="36"/>
    </location>
</feature>
<comment type="subcellular location">
    <subcellularLocation>
        <location evidence="1">Nucleus</location>
    </subcellularLocation>
</comment>
<dbReference type="CDD" id="cd00167">
    <property type="entry name" value="SANT"/>
    <property type="match status" value="1"/>
</dbReference>
<name>A0AA89BEX1_9ASTE</name>
<comment type="caution">
    <text evidence="9">The sequence shown here is derived from an EMBL/GenBank/DDBJ whole genome shotgun (WGS) entry which is preliminary data.</text>
</comment>
<evidence type="ECO:0000259" key="8">
    <source>
        <dbReference type="PROSITE" id="PS51294"/>
    </source>
</evidence>
<dbReference type="Pfam" id="PF00249">
    <property type="entry name" value="Myb_DNA-binding"/>
    <property type="match status" value="1"/>
</dbReference>
<evidence type="ECO:0008006" key="11">
    <source>
        <dbReference type="Google" id="ProtNLM"/>
    </source>
</evidence>
<dbReference type="SUPFAM" id="SSF46689">
    <property type="entry name" value="Homeodomain-like"/>
    <property type="match status" value="1"/>
</dbReference>
<accession>A0AA89BEX1</accession>
<keyword evidence="5" id="KW-0804">Transcription</keyword>
<evidence type="ECO:0000256" key="3">
    <source>
        <dbReference type="ARBA" id="ARBA00023015"/>
    </source>
</evidence>
<dbReference type="PANTHER" id="PTHR47997:SF75">
    <property type="entry name" value="MYB DOMAIN PROTEIN 55"/>
    <property type="match status" value="1"/>
</dbReference>
<dbReference type="PANTHER" id="PTHR47997">
    <property type="entry name" value="MYB DOMAIN PROTEIN 55"/>
    <property type="match status" value="1"/>
</dbReference>